<protein>
    <submittedName>
        <fullName evidence="1">GM10781</fullName>
    </submittedName>
</protein>
<keyword evidence="2" id="KW-1185">Reference proteome</keyword>
<evidence type="ECO:0000313" key="2">
    <source>
        <dbReference type="Proteomes" id="UP000001292"/>
    </source>
</evidence>
<organism evidence="2">
    <name type="scientific">Drosophila sechellia</name>
    <name type="common">Fruit fly</name>
    <dbReference type="NCBI Taxonomy" id="7238"/>
    <lineage>
        <taxon>Eukaryota</taxon>
        <taxon>Metazoa</taxon>
        <taxon>Ecdysozoa</taxon>
        <taxon>Arthropoda</taxon>
        <taxon>Hexapoda</taxon>
        <taxon>Insecta</taxon>
        <taxon>Pterygota</taxon>
        <taxon>Neoptera</taxon>
        <taxon>Endopterygota</taxon>
        <taxon>Diptera</taxon>
        <taxon>Brachycera</taxon>
        <taxon>Muscomorpha</taxon>
        <taxon>Ephydroidea</taxon>
        <taxon>Drosophilidae</taxon>
        <taxon>Drosophila</taxon>
        <taxon>Sophophora</taxon>
    </lineage>
</organism>
<dbReference type="EMBL" id="CH480821">
    <property type="protein sequence ID" value="EDW54886.1"/>
    <property type="molecule type" value="Genomic_DNA"/>
</dbReference>
<gene>
    <name evidence="1" type="primary">Dsec\GM10781</name>
    <name evidence="1" type="ORF">Dsec_GM10781</name>
</gene>
<dbReference type="AlphaFoldDB" id="B4I3U3"/>
<accession>B4I3U3</accession>
<dbReference type="Proteomes" id="UP000001292">
    <property type="component" value="Unassembled WGS sequence"/>
</dbReference>
<proteinExistence type="predicted"/>
<name>B4I3U3_DROSE</name>
<evidence type="ECO:0000313" key="1">
    <source>
        <dbReference type="EMBL" id="EDW54886.1"/>
    </source>
</evidence>
<sequence length="79" mass="8488">MAIVLLQQDWTGSEDWALEPDSRQIPRARDSTLDLSGQTDSLTVGQEEQVVAEPIAGSMGWGRAMGASRASSSSCYSNK</sequence>
<dbReference type="HOGENOM" id="CLU_2608595_0_0_1"/>
<reference evidence="1 2" key="1">
    <citation type="journal article" date="2007" name="Nature">
        <title>Evolution of genes and genomes on the Drosophila phylogeny.</title>
        <authorList>
            <consortium name="Drosophila 12 Genomes Consortium"/>
            <person name="Clark A.G."/>
            <person name="Eisen M.B."/>
            <person name="Smith D.R."/>
            <person name="Bergman C.M."/>
            <person name="Oliver B."/>
            <person name="Markow T.A."/>
            <person name="Kaufman T.C."/>
            <person name="Kellis M."/>
            <person name="Gelbart W."/>
            <person name="Iyer V.N."/>
            <person name="Pollard D.A."/>
            <person name="Sackton T.B."/>
            <person name="Larracuente A.M."/>
            <person name="Singh N.D."/>
            <person name="Abad J.P."/>
            <person name="Abt D.N."/>
            <person name="Adryan B."/>
            <person name="Aguade M."/>
            <person name="Akashi H."/>
            <person name="Anderson W.W."/>
            <person name="Aquadro C.F."/>
            <person name="Ardell D.H."/>
            <person name="Arguello R."/>
            <person name="Artieri C.G."/>
            <person name="Barbash D.A."/>
            <person name="Barker D."/>
            <person name="Barsanti P."/>
            <person name="Batterham P."/>
            <person name="Batzoglou S."/>
            <person name="Begun D."/>
            <person name="Bhutkar A."/>
            <person name="Blanco E."/>
            <person name="Bosak S.A."/>
            <person name="Bradley R.K."/>
            <person name="Brand A.D."/>
            <person name="Brent M.R."/>
            <person name="Brooks A.N."/>
            <person name="Brown R.H."/>
            <person name="Butlin R.K."/>
            <person name="Caggese C."/>
            <person name="Calvi B.R."/>
            <person name="Bernardo de Carvalho A."/>
            <person name="Caspi A."/>
            <person name="Castrezana S."/>
            <person name="Celniker S.E."/>
            <person name="Chang J.L."/>
            <person name="Chapple C."/>
            <person name="Chatterji S."/>
            <person name="Chinwalla A."/>
            <person name="Civetta A."/>
            <person name="Clifton S.W."/>
            <person name="Comeron J.M."/>
            <person name="Costello J.C."/>
            <person name="Coyne J.A."/>
            <person name="Daub J."/>
            <person name="David R.G."/>
            <person name="Delcher A.L."/>
            <person name="Delehaunty K."/>
            <person name="Do C.B."/>
            <person name="Ebling H."/>
            <person name="Edwards K."/>
            <person name="Eickbush T."/>
            <person name="Evans J.D."/>
            <person name="Filipski A."/>
            <person name="Findeiss S."/>
            <person name="Freyhult E."/>
            <person name="Fulton L."/>
            <person name="Fulton R."/>
            <person name="Garcia A.C."/>
            <person name="Gardiner A."/>
            <person name="Garfield D.A."/>
            <person name="Garvin B.E."/>
            <person name="Gibson G."/>
            <person name="Gilbert D."/>
            <person name="Gnerre S."/>
            <person name="Godfrey J."/>
            <person name="Good R."/>
            <person name="Gotea V."/>
            <person name="Gravely B."/>
            <person name="Greenberg A.J."/>
            <person name="Griffiths-Jones S."/>
            <person name="Gross S."/>
            <person name="Guigo R."/>
            <person name="Gustafson E.A."/>
            <person name="Haerty W."/>
            <person name="Hahn M.W."/>
            <person name="Halligan D.L."/>
            <person name="Halpern A.L."/>
            <person name="Halter G.M."/>
            <person name="Han M.V."/>
            <person name="Heger A."/>
            <person name="Hillier L."/>
            <person name="Hinrichs A.S."/>
            <person name="Holmes I."/>
            <person name="Hoskins R.A."/>
            <person name="Hubisz M.J."/>
            <person name="Hultmark D."/>
            <person name="Huntley M.A."/>
            <person name="Jaffe D.B."/>
            <person name="Jagadeeshan S."/>
            <person name="Jeck W.R."/>
            <person name="Johnson J."/>
            <person name="Jones C.D."/>
            <person name="Jordan W.C."/>
            <person name="Karpen G.H."/>
            <person name="Kataoka E."/>
            <person name="Keightley P.D."/>
            <person name="Kheradpour P."/>
            <person name="Kirkness E.F."/>
            <person name="Koerich L.B."/>
            <person name="Kristiansen K."/>
            <person name="Kudrna D."/>
            <person name="Kulathinal R.J."/>
            <person name="Kumar S."/>
            <person name="Kwok R."/>
            <person name="Lander E."/>
            <person name="Langley C.H."/>
            <person name="Lapoint R."/>
            <person name="Lazzaro B.P."/>
            <person name="Lee S.J."/>
            <person name="Levesque L."/>
            <person name="Li R."/>
            <person name="Lin C.F."/>
            <person name="Lin M.F."/>
            <person name="Lindblad-Toh K."/>
            <person name="Llopart A."/>
            <person name="Long M."/>
            <person name="Low L."/>
            <person name="Lozovsky E."/>
            <person name="Lu J."/>
            <person name="Luo M."/>
            <person name="Machado C.A."/>
            <person name="Makalowski W."/>
            <person name="Marzo M."/>
            <person name="Matsuda M."/>
            <person name="Matzkin L."/>
            <person name="McAllister B."/>
            <person name="McBride C.S."/>
            <person name="McKernan B."/>
            <person name="McKernan K."/>
            <person name="Mendez-Lago M."/>
            <person name="Minx P."/>
            <person name="Mollenhauer M.U."/>
            <person name="Montooth K."/>
            <person name="Mount S.M."/>
            <person name="Mu X."/>
            <person name="Myers E."/>
            <person name="Negre B."/>
            <person name="Newfeld S."/>
            <person name="Nielsen R."/>
            <person name="Noor M.A."/>
            <person name="O'Grady P."/>
            <person name="Pachter L."/>
            <person name="Papaceit M."/>
            <person name="Parisi M.J."/>
            <person name="Parisi M."/>
            <person name="Parts L."/>
            <person name="Pedersen J.S."/>
            <person name="Pesole G."/>
            <person name="Phillippy A.M."/>
            <person name="Ponting C.P."/>
            <person name="Pop M."/>
            <person name="Porcelli D."/>
            <person name="Powell J.R."/>
            <person name="Prohaska S."/>
            <person name="Pruitt K."/>
            <person name="Puig M."/>
            <person name="Quesneville H."/>
            <person name="Ram K.R."/>
            <person name="Rand D."/>
            <person name="Rasmussen M.D."/>
            <person name="Reed L.K."/>
            <person name="Reenan R."/>
            <person name="Reily A."/>
            <person name="Remington K.A."/>
            <person name="Rieger T.T."/>
            <person name="Ritchie M.G."/>
            <person name="Robin C."/>
            <person name="Rogers Y.H."/>
            <person name="Rohde C."/>
            <person name="Rozas J."/>
            <person name="Rubenfield M.J."/>
            <person name="Ruiz A."/>
            <person name="Russo S."/>
            <person name="Salzberg S.L."/>
            <person name="Sanchez-Gracia A."/>
            <person name="Saranga D.J."/>
            <person name="Sato H."/>
            <person name="Schaeffer S.W."/>
            <person name="Schatz M.C."/>
            <person name="Schlenke T."/>
            <person name="Schwartz R."/>
            <person name="Segarra C."/>
            <person name="Singh R.S."/>
            <person name="Sirot L."/>
            <person name="Sirota M."/>
            <person name="Sisneros N.B."/>
            <person name="Smith C.D."/>
            <person name="Smith T.F."/>
            <person name="Spieth J."/>
            <person name="Stage D.E."/>
            <person name="Stark A."/>
            <person name="Stephan W."/>
            <person name="Strausberg R.L."/>
            <person name="Strempel S."/>
            <person name="Sturgill D."/>
            <person name="Sutton G."/>
            <person name="Sutton G.G."/>
            <person name="Tao W."/>
            <person name="Teichmann S."/>
            <person name="Tobari Y.N."/>
            <person name="Tomimura Y."/>
            <person name="Tsolas J.M."/>
            <person name="Valente V.L."/>
            <person name="Venter E."/>
            <person name="Venter J.C."/>
            <person name="Vicario S."/>
            <person name="Vieira F.G."/>
            <person name="Vilella A.J."/>
            <person name="Villasante A."/>
            <person name="Walenz B."/>
            <person name="Wang J."/>
            <person name="Wasserman M."/>
            <person name="Watts T."/>
            <person name="Wilson D."/>
            <person name="Wilson R.K."/>
            <person name="Wing R.A."/>
            <person name="Wolfner M.F."/>
            <person name="Wong A."/>
            <person name="Wong G.K."/>
            <person name="Wu C.I."/>
            <person name="Wu G."/>
            <person name="Yamamoto D."/>
            <person name="Yang H.P."/>
            <person name="Yang S.P."/>
            <person name="Yorke J.A."/>
            <person name="Yoshida K."/>
            <person name="Zdobnov E."/>
            <person name="Zhang P."/>
            <person name="Zhang Y."/>
            <person name="Zimin A.V."/>
            <person name="Baldwin J."/>
            <person name="Abdouelleil A."/>
            <person name="Abdulkadir J."/>
            <person name="Abebe A."/>
            <person name="Abera B."/>
            <person name="Abreu J."/>
            <person name="Acer S.C."/>
            <person name="Aftuck L."/>
            <person name="Alexander A."/>
            <person name="An P."/>
            <person name="Anderson E."/>
            <person name="Anderson S."/>
            <person name="Arachi H."/>
            <person name="Azer M."/>
            <person name="Bachantsang P."/>
            <person name="Barry A."/>
            <person name="Bayul T."/>
            <person name="Berlin A."/>
            <person name="Bessette D."/>
            <person name="Bloom T."/>
            <person name="Blye J."/>
            <person name="Boguslavskiy L."/>
            <person name="Bonnet C."/>
            <person name="Boukhgalter B."/>
            <person name="Bourzgui I."/>
            <person name="Brown A."/>
            <person name="Cahill P."/>
            <person name="Channer S."/>
            <person name="Cheshatsang Y."/>
            <person name="Chuda L."/>
            <person name="Citroen M."/>
            <person name="Collymore A."/>
            <person name="Cooke P."/>
            <person name="Costello M."/>
            <person name="D'Aco K."/>
            <person name="Daza R."/>
            <person name="De Haan G."/>
            <person name="DeGray S."/>
            <person name="DeMaso C."/>
            <person name="Dhargay N."/>
            <person name="Dooley K."/>
            <person name="Dooley E."/>
            <person name="Doricent M."/>
            <person name="Dorje P."/>
            <person name="Dorjee K."/>
            <person name="Dupes A."/>
            <person name="Elong R."/>
            <person name="Falk J."/>
            <person name="Farina A."/>
            <person name="Faro S."/>
            <person name="Ferguson D."/>
            <person name="Fisher S."/>
            <person name="Foley C.D."/>
            <person name="Franke A."/>
            <person name="Friedrich D."/>
            <person name="Gadbois L."/>
            <person name="Gearin G."/>
            <person name="Gearin C.R."/>
            <person name="Giannoukos G."/>
            <person name="Goode T."/>
            <person name="Graham J."/>
            <person name="Grandbois E."/>
            <person name="Grewal S."/>
            <person name="Gyaltsen K."/>
            <person name="Hafez N."/>
            <person name="Hagos B."/>
            <person name="Hall J."/>
            <person name="Henson C."/>
            <person name="Hollinger A."/>
            <person name="Honan T."/>
            <person name="Huard M.D."/>
            <person name="Hughes L."/>
            <person name="Hurhula B."/>
            <person name="Husby M.E."/>
            <person name="Kamat A."/>
            <person name="Kanga B."/>
            <person name="Kashin S."/>
            <person name="Khazanovich D."/>
            <person name="Kisner P."/>
            <person name="Lance K."/>
            <person name="Lara M."/>
            <person name="Lee W."/>
            <person name="Lennon N."/>
            <person name="Letendre F."/>
            <person name="LeVine R."/>
            <person name="Lipovsky A."/>
            <person name="Liu X."/>
            <person name="Liu J."/>
            <person name="Liu S."/>
            <person name="Lokyitsang T."/>
            <person name="Lokyitsang Y."/>
            <person name="Lubonja R."/>
            <person name="Lui A."/>
            <person name="MacDonald P."/>
            <person name="Magnisalis V."/>
            <person name="Maru K."/>
            <person name="Matthews C."/>
            <person name="McCusker W."/>
            <person name="McDonough S."/>
            <person name="Mehta T."/>
            <person name="Meldrim J."/>
            <person name="Meneus L."/>
            <person name="Mihai O."/>
            <person name="Mihalev A."/>
            <person name="Mihova T."/>
            <person name="Mittelman R."/>
            <person name="Mlenga V."/>
            <person name="Montmayeur A."/>
            <person name="Mulrain L."/>
            <person name="Navidi A."/>
            <person name="Naylor J."/>
            <person name="Negash T."/>
            <person name="Nguyen T."/>
            <person name="Nguyen N."/>
            <person name="Nicol R."/>
            <person name="Norbu C."/>
            <person name="Norbu N."/>
            <person name="Novod N."/>
            <person name="O'Neill B."/>
            <person name="Osman S."/>
            <person name="Markiewicz E."/>
            <person name="Oyono O.L."/>
            <person name="Patti C."/>
            <person name="Phunkhang P."/>
            <person name="Pierre F."/>
            <person name="Priest M."/>
            <person name="Raghuraman S."/>
            <person name="Rege F."/>
            <person name="Reyes R."/>
            <person name="Rise C."/>
            <person name="Rogov P."/>
            <person name="Ross K."/>
            <person name="Ryan E."/>
            <person name="Settipalli S."/>
            <person name="Shea T."/>
            <person name="Sherpa N."/>
            <person name="Shi L."/>
            <person name="Shih D."/>
            <person name="Sparrow T."/>
            <person name="Spaulding J."/>
            <person name="Stalker J."/>
            <person name="Stange-Thomann N."/>
            <person name="Stavropoulos S."/>
            <person name="Stone C."/>
            <person name="Strader C."/>
            <person name="Tesfaye S."/>
            <person name="Thomson T."/>
            <person name="Thoulutsang Y."/>
            <person name="Thoulutsang D."/>
            <person name="Topham K."/>
            <person name="Topping I."/>
            <person name="Tsamla T."/>
            <person name="Vassiliev H."/>
            <person name="Vo A."/>
            <person name="Wangchuk T."/>
            <person name="Wangdi T."/>
            <person name="Weiand M."/>
            <person name="Wilkinson J."/>
            <person name="Wilson A."/>
            <person name="Yadav S."/>
            <person name="Young G."/>
            <person name="Yu Q."/>
            <person name="Zembek L."/>
            <person name="Zhong D."/>
            <person name="Zimmer A."/>
            <person name="Zwirko Z."/>
            <person name="Jaffe D.B."/>
            <person name="Alvarez P."/>
            <person name="Brockman W."/>
            <person name="Butler J."/>
            <person name="Chin C."/>
            <person name="Gnerre S."/>
            <person name="Grabherr M."/>
            <person name="Kleber M."/>
            <person name="Mauceli E."/>
            <person name="MacCallum I."/>
        </authorList>
    </citation>
    <scope>NUCLEOTIDE SEQUENCE [LARGE SCALE GENOMIC DNA]</scope>
    <source>
        <strain evidence="2">Rob3c / Tucson 14021-0248.25</strain>
    </source>
</reference>